<feature type="non-terminal residue" evidence="2">
    <location>
        <position position="1"/>
    </location>
</feature>
<dbReference type="Pfam" id="PF14574">
    <property type="entry name" value="RACo_C_ter"/>
    <property type="match status" value="1"/>
</dbReference>
<comment type="caution">
    <text evidence="2">The sequence shown here is derived from an EMBL/GenBank/DDBJ whole genome shotgun (WGS) entry which is preliminary data.</text>
</comment>
<evidence type="ECO:0000313" key="2">
    <source>
        <dbReference type="EMBL" id="GAJ16394.1"/>
    </source>
</evidence>
<feature type="domain" description="RACo C-terminal" evidence="1">
    <location>
        <begin position="2"/>
        <end position="52"/>
    </location>
</feature>
<evidence type="ECO:0000259" key="1">
    <source>
        <dbReference type="Pfam" id="PF14574"/>
    </source>
</evidence>
<organism evidence="2">
    <name type="scientific">marine sediment metagenome</name>
    <dbReference type="NCBI Taxonomy" id="412755"/>
    <lineage>
        <taxon>unclassified sequences</taxon>
        <taxon>metagenomes</taxon>
        <taxon>ecological metagenomes</taxon>
    </lineage>
</organism>
<sequence length="54" mass="5849">RLGVISHISLNKIEPVGNAAGREAKITLLSGEMKKIGQKTTKEVEYIELSSRPG</sequence>
<accession>X1UFT2</accession>
<name>X1UFT2_9ZZZZ</name>
<feature type="non-terminal residue" evidence="2">
    <location>
        <position position="54"/>
    </location>
</feature>
<gene>
    <name evidence="2" type="ORF">S12H4_63124</name>
</gene>
<proteinExistence type="predicted"/>
<dbReference type="EMBL" id="BARW01042730">
    <property type="protein sequence ID" value="GAJ16394.1"/>
    <property type="molecule type" value="Genomic_DNA"/>
</dbReference>
<reference evidence="2" key="1">
    <citation type="journal article" date="2014" name="Front. Microbiol.">
        <title>High frequency of phylogenetically diverse reductive dehalogenase-homologous genes in deep subseafloor sedimentary metagenomes.</title>
        <authorList>
            <person name="Kawai M."/>
            <person name="Futagami T."/>
            <person name="Toyoda A."/>
            <person name="Takaki Y."/>
            <person name="Nishi S."/>
            <person name="Hori S."/>
            <person name="Arai W."/>
            <person name="Tsubouchi T."/>
            <person name="Morono Y."/>
            <person name="Uchiyama I."/>
            <person name="Ito T."/>
            <person name="Fujiyama A."/>
            <person name="Inagaki F."/>
            <person name="Takami H."/>
        </authorList>
    </citation>
    <scope>NUCLEOTIDE SEQUENCE</scope>
    <source>
        <strain evidence="2">Expedition CK06-06</strain>
    </source>
</reference>
<dbReference type="AlphaFoldDB" id="X1UFT2"/>
<dbReference type="InterPro" id="IPR027980">
    <property type="entry name" value="RACo_C"/>
</dbReference>
<protein>
    <recommendedName>
        <fullName evidence="1">RACo C-terminal domain-containing protein</fullName>
    </recommendedName>
</protein>